<protein>
    <submittedName>
        <fullName evidence="1">Uncharacterized protein</fullName>
    </submittedName>
</protein>
<dbReference type="Proteomes" id="UP000295662">
    <property type="component" value="Unassembled WGS sequence"/>
</dbReference>
<name>A0A4R7RRD7_9BACT</name>
<evidence type="ECO:0000313" key="1">
    <source>
        <dbReference type="EMBL" id="TDU68121.1"/>
    </source>
</evidence>
<dbReference type="OrthoDB" id="9981328at2"/>
<dbReference type="AlphaFoldDB" id="A0A4R7RRD7"/>
<evidence type="ECO:0000313" key="2">
    <source>
        <dbReference type="Proteomes" id="UP000295662"/>
    </source>
</evidence>
<keyword evidence="2" id="KW-1185">Reference proteome</keyword>
<dbReference type="EMBL" id="SOCA01000006">
    <property type="protein sequence ID" value="TDU68121.1"/>
    <property type="molecule type" value="Genomic_DNA"/>
</dbReference>
<sequence length="138" mass="15542">MAVLTRHARLLCLLALFQLLGGPLVLGGIMMVARMMTDREMTLAQSVTHTLQKLGQDQMHAADDQECRDINGLLPPAQPKAPQPYKFKDTKEKLWVVNDLGGFAWKCAHQAKNPHPDWHDPVMRRLAHAPPIPPPRWS</sequence>
<accession>A0A4R7RRD7</accession>
<gene>
    <name evidence="1" type="ORF">EI77_03238</name>
</gene>
<proteinExistence type="predicted"/>
<comment type="caution">
    <text evidence="1">The sequence shown here is derived from an EMBL/GenBank/DDBJ whole genome shotgun (WGS) entry which is preliminary data.</text>
</comment>
<organism evidence="1 2">
    <name type="scientific">Prosthecobacter fusiformis</name>
    <dbReference type="NCBI Taxonomy" id="48464"/>
    <lineage>
        <taxon>Bacteria</taxon>
        <taxon>Pseudomonadati</taxon>
        <taxon>Verrucomicrobiota</taxon>
        <taxon>Verrucomicrobiia</taxon>
        <taxon>Verrucomicrobiales</taxon>
        <taxon>Verrucomicrobiaceae</taxon>
        <taxon>Prosthecobacter</taxon>
    </lineage>
</organism>
<dbReference type="RefSeq" id="WP_133796265.1">
    <property type="nucleotide sequence ID" value="NZ_SOCA01000006.1"/>
</dbReference>
<reference evidence="1 2" key="1">
    <citation type="submission" date="2019-03" db="EMBL/GenBank/DDBJ databases">
        <title>Genomic Encyclopedia of Archaeal and Bacterial Type Strains, Phase II (KMG-II): from individual species to whole genera.</title>
        <authorList>
            <person name="Goeker M."/>
        </authorList>
    </citation>
    <scope>NUCLEOTIDE SEQUENCE [LARGE SCALE GENOMIC DNA]</scope>
    <source>
        <strain evidence="1 2">ATCC 25309</strain>
    </source>
</reference>